<keyword evidence="1" id="KW-0472">Membrane</keyword>
<protein>
    <recommendedName>
        <fullName evidence="5">DUF916 domain-containing protein</fullName>
    </recommendedName>
</protein>
<evidence type="ECO:0000313" key="3">
    <source>
        <dbReference type="EMBL" id="NYD72072.1"/>
    </source>
</evidence>
<accession>A0A852STI8</accession>
<feature type="transmembrane region" description="Helical" evidence="1">
    <location>
        <begin position="315"/>
        <end position="337"/>
    </location>
</feature>
<name>A0A852STI8_9MICO</name>
<evidence type="ECO:0000256" key="2">
    <source>
        <dbReference type="SAM" id="SignalP"/>
    </source>
</evidence>
<gene>
    <name evidence="3" type="ORF">BJ984_003230</name>
</gene>
<reference evidence="3 4" key="1">
    <citation type="submission" date="2020-07" db="EMBL/GenBank/DDBJ databases">
        <title>Sequencing the genomes of 1000 actinobacteria strains.</title>
        <authorList>
            <person name="Klenk H.-P."/>
        </authorList>
    </citation>
    <scope>NUCLEOTIDE SEQUENCE [LARGE SCALE GENOMIC DNA]</scope>
    <source>
        <strain evidence="3 4">DSM 26474</strain>
    </source>
</reference>
<keyword evidence="4" id="KW-1185">Reference proteome</keyword>
<comment type="caution">
    <text evidence="3">The sequence shown here is derived from an EMBL/GenBank/DDBJ whole genome shotgun (WGS) entry which is preliminary data.</text>
</comment>
<evidence type="ECO:0000256" key="1">
    <source>
        <dbReference type="SAM" id="Phobius"/>
    </source>
</evidence>
<evidence type="ECO:0008006" key="5">
    <source>
        <dbReference type="Google" id="ProtNLM"/>
    </source>
</evidence>
<feature type="signal peptide" evidence="2">
    <location>
        <begin position="1"/>
        <end position="30"/>
    </location>
</feature>
<feature type="chain" id="PRO_5032536974" description="DUF916 domain-containing protein" evidence="2">
    <location>
        <begin position="31"/>
        <end position="353"/>
    </location>
</feature>
<dbReference type="Proteomes" id="UP000549913">
    <property type="component" value="Unassembled WGS sequence"/>
</dbReference>
<sequence length="353" mass="35730">MPSLPFRLAVAAPVAALLVAAALAPSGAVAAAAPATPAAAPVATAADAGPSWSVAPADRPLPDGTAETGRANFDYAVEPGAVIDDAFEIRNDGAVPLELQVYAADAFTTREGSIDLLPAGEPSVDAGTWITVAVPQVTLQPGETTAVPFRISVPADARPGDHPAGLISSALTASDSATVQVDRRLGSRVYLRVDGELTPAATVTGVSVDYSGSWNPLAVGALNVVYTLENTGDTRVTAVSSVAAGGPFGLAGVAASEQLAEVLPGSAIEVRQRLEGVAALVWLSGAVRVQPEGVGLGGGTLAPIEAPFSFAALPFVPLIALLVVAVLVLVLAILLIVRTRRRRDRGRMPGEPV</sequence>
<dbReference type="EMBL" id="JACCBM010000001">
    <property type="protein sequence ID" value="NYD72072.1"/>
    <property type="molecule type" value="Genomic_DNA"/>
</dbReference>
<keyword evidence="2" id="KW-0732">Signal</keyword>
<evidence type="ECO:0000313" key="4">
    <source>
        <dbReference type="Proteomes" id="UP000549913"/>
    </source>
</evidence>
<organism evidence="3 4">
    <name type="scientific">Herbiconiux flava</name>
    <dbReference type="NCBI Taxonomy" id="881268"/>
    <lineage>
        <taxon>Bacteria</taxon>
        <taxon>Bacillati</taxon>
        <taxon>Actinomycetota</taxon>
        <taxon>Actinomycetes</taxon>
        <taxon>Micrococcales</taxon>
        <taxon>Microbacteriaceae</taxon>
        <taxon>Herbiconiux</taxon>
    </lineage>
</organism>
<keyword evidence="1" id="KW-1133">Transmembrane helix</keyword>
<dbReference type="AlphaFoldDB" id="A0A852STI8"/>
<proteinExistence type="predicted"/>
<keyword evidence="1" id="KW-0812">Transmembrane</keyword>
<dbReference type="RefSeq" id="WP_179548894.1">
    <property type="nucleotide sequence ID" value="NZ_BSEW01000002.1"/>
</dbReference>